<reference evidence="5 6" key="1">
    <citation type="journal article" date="2019" name="Environ. Microbiol.">
        <title>Species interactions and distinct microbial communities in high Arctic permafrost affected cryosols are associated with the CH4 and CO2 gas fluxes.</title>
        <authorList>
            <person name="Altshuler I."/>
            <person name="Hamel J."/>
            <person name="Turney S."/>
            <person name="Magnuson E."/>
            <person name="Levesque R."/>
            <person name="Greer C."/>
            <person name="Whyte L.G."/>
        </authorList>
    </citation>
    <scope>NUCLEOTIDE SEQUENCE [LARGE SCALE GENOMIC DNA]</scope>
    <source>
        <strain evidence="5 6">S9.2P</strain>
    </source>
</reference>
<keyword evidence="6" id="KW-1185">Reference proteome</keyword>
<dbReference type="InterPro" id="IPR022385">
    <property type="entry name" value="Rhs_assc_core"/>
</dbReference>
<dbReference type="InterPro" id="IPR011658">
    <property type="entry name" value="PA14_dom"/>
</dbReference>
<dbReference type="EMBL" id="RCYZ01000013">
    <property type="protein sequence ID" value="TPG59463.1"/>
    <property type="molecule type" value="Genomic_DNA"/>
</dbReference>
<dbReference type="InterPro" id="IPR050647">
    <property type="entry name" value="Plant_LRR-RLKs"/>
</dbReference>
<gene>
    <name evidence="5" type="ORF">EAH73_21355</name>
</gene>
<evidence type="ECO:0000313" key="6">
    <source>
        <dbReference type="Proteomes" id="UP000317646"/>
    </source>
</evidence>
<feature type="domain" description="PA14" evidence="4">
    <location>
        <begin position="469"/>
        <end position="621"/>
    </location>
</feature>
<dbReference type="Pfam" id="PF07691">
    <property type="entry name" value="PA14"/>
    <property type="match status" value="1"/>
</dbReference>
<dbReference type="PANTHER" id="PTHR48056">
    <property type="entry name" value="LRR RECEPTOR-LIKE SERINE/THREONINE-PROTEIN KINASE-RELATED"/>
    <property type="match status" value="1"/>
</dbReference>
<dbReference type="InterPro" id="IPR032675">
    <property type="entry name" value="LRR_dom_sf"/>
</dbReference>
<evidence type="ECO:0000259" key="4">
    <source>
        <dbReference type="PROSITE" id="PS51820"/>
    </source>
</evidence>
<name>A0A502GFI0_9BACT</name>
<dbReference type="Gene3D" id="2.60.120.260">
    <property type="entry name" value="Galactose-binding domain-like"/>
    <property type="match status" value="2"/>
</dbReference>
<dbReference type="SUPFAM" id="SSF53474">
    <property type="entry name" value="alpha/beta-Hydrolases"/>
    <property type="match status" value="1"/>
</dbReference>
<dbReference type="Proteomes" id="UP000317646">
    <property type="component" value="Unassembled WGS sequence"/>
</dbReference>
<dbReference type="InterPro" id="IPR045619">
    <property type="entry name" value="DUF6443"/>
</dbReference>
<dbReference type="SUPFAM" id="SSF52058">
    <property type="entry name" value="L domain-like"/>
    <property type="match status" value="1"/>
</dbReference>
<dbReference type="SMART" id="SM00758">
    <property type="entry name" value="PA14"/>
    <property type="match status" value="1"/>
</dbReference>
<dbReference type="SUPFAM" id="SSF56988">
    <property type="entry name" value="Anthrax protective antigen"/>
    <property type="match status" value="1"/>
</dbReference>
<evidence type="ECO:0000256" key="2">
    <source>
        <dbReference type="ARBA" id="ARBA00022737"/>
    </source>
</evidence>
<keyword evidence="1" id="KW-0433">Leucine-rich repeat</keyword>
<dbReference type="PROSITE" id="PS51820">
    <property type="entry name" value="PA14"/>
    <property type="match status" value="1"/>
</dbReference>
<comment type="caution">
    <text evidence="5">The sequence shown here is derived from an EMBL/GenBank/DDBJ whole genome shotgun (WGS) entry which is preliminary data.</text>
</comment>
<proteinExistence type="predicted"/>
<dbReference type="Pfam" id="PF20041">
    <property type="entry name" value="DUF6443"/>
    <property type="match status" value="1"/>
</dbReference>
<protein>
    <recommendedName>
        <fullName evidence="4">PA14 domain-containing protein</fullName>
    </recommendedName>
</protein>
<dbReference type="Pfam" id="PF00560">
    <property type="entry name" value="LRR_1"/>
    <property type="match status" value="1"/>
</dbReference>
<keyword evidence="2" id="KW-0677">Repeat</keyword>
<evidence type="ECO:0000256" key="1">
    <source>
        <dbReference type="ARBA" id="ARBA00022614"/>
    </source>
</evidence>
<sequence>MRWTSLVARVRFCGTFLLPLLLLVAAGARAQGVPAGQGLVADSTELRVLRQFYYATGGDGWYHHTNWLQGTTLADAAAWDGVGVAGGDVVKLVNGENHMQGAIPASLGQLAGLTELQLSGAFGLTGPIPRELGQLRQLRSLIISATGVSGAIPAEVGQLTRLTYLSFYNNRLTGTLPPALGNLTQLTRLLLGGDTRHPAGYPSNLYQGGIPASFGRLVHLTYFELSETLMDGALPAELGNLGNLATLVLYGNRFAGAVPAAWANLRQLSYLTLVDSRLTALPSWQGINNPGGLSLLVDRNALDFGSLERNAPGPGQSIGTYTYAGQSPPAGADTVRFVPGQALALRRPLGGARTHYQWQRRVGGAWQDVAGATGEALALAAPGAADAGAYRVTGTNDWVTNLTLTSKVLYLQVDRAPALTNPPLTAACPVPAPPAAPVDRAGATDVVNYVRTWAPRVPLTAPDATPPPAPAGTLLREQWDNAPGTGVVDVPVNAPPTRTAVLSTFEAAPENAYDYGARFRGYVTAPQAGYYTFWVAADDTGQLWLSPDADPAHRALVAEAPGYTAPREWTKFAEQQSDPVRLEAGQRYYIEALHKQAGGGGHLSVRWQRPDGTYEEPLGANRLTAFDPAAPAPAAAPNPVANGGFETAGAGNALAGGWQTAYGAGSPTDAAYRDDFPAAHTGDFHATHYQNQPYAADTYQVVTGLANGLYTLRAWVQTVGGQDAAFLQAQDYGGPVAQTAIAATPGGLGGPWVLVEVPDIAVTNGQCRVGVYSRGPGGASLYFDDVALVAQPNALANASFEAGEGNALAGWRTTYGPGSPADAAYRETYPDGRTGDYHATHYQSQPYQAYTYQVATGLPAGTYRLRAWVKTDGGQGAAYLQAQHYGGPPLQTPIAATPGGAGGRWQPVEVAGIAVTGGRCEVGVFSRGPGGTSLYFDDVELVPQPGAEAPDPAWTVAQAAATTQYLDGLGRPVQTVQWQASPQQHDLVQAVAYDALGRQPRQYLPYAFADTSHQKGAYRPNALREQFDFYTPRQPQGPGLLTDGVARTGQAYGETRFEASPLNRVVAQGAPGEPWALTGGHAQGRTERPSTDADAVARFAAAYGTTAAVAHALAYQGSYPAGELWVTETTDEQQNATQTFADKQGQVVAKKVGLGAGQWLTTGYVYDDFQRLRAVLPPKATRLLASNGQQVNAAVDSLLFYYRYDGRGRQLAKQVPGQTGEILVVFDQLDRPVLSQDPAQRARQEWGWTKYDALGRAVLTGLVTRNATADALQQEADQLSTAAAGQTPAVAQFEQPTTDAATQYYSVTGAYPRLGQDGFGAGRVLTATYYDGYDFNQDGAPDVAFDNQYAGQFPTGQAPVADARVTGLATRTQTRVLGVADNDATQAAWLTTTTFYDDKARPVQVVATNARQGQDVVTSQVNFVGQVLKRYSVHTGPRHEAIAVAETHTYDHAGRLLTTAQQLPGEARAALVASFAYNEVGQVLQKQLAPGTGLAQQVDYAYNIRGWLTGLNEDLVTGITSVANSTDLWGMQLSYDCGFQVPQFNGNIAGQKWRNKHDGVARAYGYGYDGANRLLFGDYVAQNAAGSWNAEQQRFALAGLRYDENGNILALQRRGLLANATRTAPKQFGPVDNLSYAYAGNRLQAVNDQIATNQLARPANYNGAPASLAGDFQEQGVRRAQEYGYDPNGSLTQDQNKGIGRILYNHLGLPQQVQFGTGADSVVFRYTAAGQKVAKLVYQSGKPLGRTDYLGPYQYEGDSLRFFPHAEGRVLRFVNGASGAVRYQREYTLKDHLGNLRLAYRAGQRLTYAAGLEQDDADGHRREVRQFDSLSVSHPVAQNVNAGGVNRARTGSYVAKLNAGGGAPQPIGPLKQLAVQKGDTVTVTAPGYYPQAVQNNSFAFSLAAFVATLVQQQPTAGTDGRRRSSLPLLSIGVSAPLAALTRSGSVPQGYARLLVFDADSNLVSTQTQTRQLSAAAAGGYEPLIVQVIAAQDGYVTAYVGNESNADVYFDDVQVVLGQGLQVQENSYDPYGLSLAGIDYTSPSIQGLMNKFQFNSKEQQNNLGLNWADYGARMYDVQVGKWHTIDPLSDQMRRWSPYVFSFDNPLRFIDRDGMKPTPRQAAAMADDVYNPSGHILKGGWHLSGLKTGLGYSNTKTGFKSNLYERTKGGKTEFTYATAGTDDRNDAKTDALQPFKKGDPQYKQSTDNARALRDKLGESELTFTGHSLGGALASANALATGSDAITFNAAALSSGTKAELGLNRDAKIDAYIVQGEIVDYSQSSIGMRAEGIKHILPASYPYDWPGPIDDAIRLGLRINNHLMGTVIEKMEAQGLKE</sequence>
<dbReference type="NCBIfam" id="TIGR03696">
    <property type="entry name" value="Rhs_assc_core"/>
    <property type="match status" value="1"/>
</dbReference>
<dbReference type="InterPro" id="IPR037524">
    <property type="entry name" value="PA14/GLEYA"/>
</dbReference>
<feature type="chain" id="PRO_5021502001" description="PA14 domain-containing protein" evidence="3">
    <location>
        <begin position="31"/>
        <end position="2335"/>
    </location>
</feature>
<accession>A0A502GFI0</accession>
<organism evidence="5 6">
    <name type="scientific">Hymenobacter nivis</name>
    <dbReference type="NCBI Taxonomy" id="1850093"/>
    <lineage>
        <taxon>Bacteria</taxon>
        <taxon>Pseudomonadati</taxon>
        <taxon>Bacteroidota</taxon>
        <taxon>Cytophagia</taxon>
        <taxon>Cytophagales</taxon>
        <taxon>Hymenobacteraceae</taxon>
        <taxon>Hymenobacter</taxon>
    </lineage>
</organism>
<dbReference type="Gene3D" id="3.80.10.10">
    <property type="entry name" value="Ribonuclease Inhibitor"/>
    <property type="match status" value="2"/>
</dbReference>
<dbReference type="FunFam" id="3.80.10.10:FF:000383">
    <property type="entry name" value="Leucine-rich repeat receptor protein kinase EMS1"/>
    <property type="match status" value="1"/>
</dbReference>
<dbReference type="Gene3D" id="2.60.120.1560">
    <property type="match status" value="1"/>
</dbReference>
<dbReference type="Gene3D" id="2.180.10.10">
    <property type="entry name" value="RHS repeat-associated core"/>
    <property type="match status" value="2"/>
</dbReference>
<dbReference type="InterPro" id="IPR001611">
    <property type="entry name" value="Leu-rich_rpt"/>
</dbReference>
<feature type="signal peptide" evidence="3">
    <location>
        <begin position="1"/>
        <end position="30"/>
    </location>
</feature>
<dbReference type="Pfam" id="PF26363">
    <property type="entry name" value="Phospholipase-like"/>
    <property type="match status" value="1"/>
</dbReference>
<evidence type="ECO:0000256" key="3">
    <source>
        <dbReference type="SAM" id="SignalP"/>
    </source>
</evidence>
<dbReference type="InterPro" id="IPR029058">
    <property type="entry name" value="AB_hydrolase_fold"/>
</dbReference>
<evidence type="ECO:0000313" key="5">
    <source>
        <dbReference type="EMBL" id="TPG59463.1"/>
    </source>
</evidence>
<keyword evidence="3" id="KW-0732">Signal</keyword>